<evidence type="ECO:0000313" key="2">
    <source>
        <dbReference type="Proteomes" id="UP001175271"/>
    </source>
</evidence>
<reference evidence="1" key="1">
    <citation type="submission" date="2023-06" db="EMBL/GenBank/DDBJ databases">
        <title>Genomic analysis of the entomopathogenic nematode Steinernema hermaphroditum.</title>
        <authorList>
            <person name="Schwarz E.M."/>
            <person name="Heppert J.K."/>
            <person name="Baniya A."/>
            <person name="Schwartz H.T."/>
            <person name="Tan C.-H."/>
            <person name="Antoshechkin I."/>
            <person name="Sternberg P.W."/>
            <person name="Goodrich-Blair H."/>
            <person name="Dillman A.R."/>
        </authorList>
    </citation>
    <scope>NUCLEOTIDE SEQUENCE</scope>
    <source>
        <strain evidence="1">PS9179</strain>
        <tissue evidence="1">Whole animal</tissue>
    </source>
</reference>
<dbReference type="Proteomes" id="UP001175271">
    <property type="component" value="Unassembled WGS sequence"/>
</dbReference>
<dbReference type="EMBL" id="JAUCMV010000002">
    <property type="protein sequence ID" value="KAK0414765.1"/>
    <property type="molecule type" value="Genomic_DNA"/>
</dbReference>
<name>A0AA39I0A2_9BILA</name>
<accession>A0AA39I0A2</accession>
<protein>
    <submittedName>
        <fullName evidence="1">Uncharacterized protein</fullName>
    </submittedName>
</protein>
<comment type="caution">
    <text evidence="1">The sequence shown here is derived from an EMBL/GenBank/DDBJ whole genome shotgun (WGS) entry which is preliminary data.</text>
</comment>
<dbReference type="AlphaFoldDB" id="A0AA39I0A2"/>
<sequence length="86" mass="9908">MLNSVLNLKKKKTLETDSWQGQEHNRNTEASSLFHSLQRTLQAPALNHVLRGREDRTSLDPLLSFIMSTPLLIMCFTHKLFPSLFI</sequence>
<gene>
    <name evidence="1" type="ORF">QR680_011604</name>
</gene>
<proteinExistence type="predicted"/>
<evidence type="ECO:0000313" key="1">
    <source>
        <dbReference type="EMBL" id="KAK0414765.1"/>
    </source>
</evidence>
<keyword evidence="2" id="KW-1185">Reference proteome</keyword>
<organism evidence="1 2">
    <name type="scientific">Steinernema hermaphroditum</name>
    <dbReference type="NCBI Taxonomy" id="289476"/>
    <lineage>
        <taxon>Eukaryota</taxon>
        <taxon>Metazoa</taxon>
        <taxon>Ecdysozoa</taxon>
        <taxon>Nematoda</taxon>
        <taxon>Chromadorea</taxon>
        <taxon>Rhabditida</taxon>
        <taxon>Tylenchina</taxon>
        <taxon>Panagrolaimomorpha</taxon>
        <taxon>Strongyloidoidea</taxon>
        <taxon>Steinernematidae</taxon>
        <taxon>Steinernema</taxon>
    </lineage>
</organism>